<dbReference type="SMART" id="SM00460">
    <property type="entry name" value="TGc"/>
    <property type="match status" value="1"/>
</dbReference>
<feature type="transmembrane region" description="Helical" evidence="1">
    <location>
        <begin position="62"/>
        <end position="80"/>
    </location>
</feature>
<gene>
    <name evidence="3" type="ORF">ACG00X_17675</name>
</gene>
<dbReference type="RefSeq" id="WP_394489884.1">
    <property type="nucleotide sequence ID" value="NZ_JBIGIA010000014.1"/>
</dbReference>
<accession>A0ABW7G9N6</accession>
<evidence type="ECO:0000313" key="3">
    <source>
        <dbReference type="EMBL" id="MFG6458674.1"/>
    </source>
</evidence>
<evidence type="ECO:0000256" key="1">
    <source>
        <dbReference type="SAM" id="Phobius"/>
    </source>
</evidence>
<feature type="transmembrane region" description="Helical" evidence="1">
    <location>
        <begin position="133"/>
        <end position="151"/>
    </location>
</feature>
<dbReference type="SUPFAM" id="SSF54001">
    <property type="entry name" value="Cysteine proteinases"/>
    <property type="match status" value="1"/>
</dbReference>
<dbReference type="InterPro" id="IPR021878">
    <property type="entry name" value="TgpA_N"/>
</dbReference>
<dbReference type="InterPro" id="IPR052901">
    <property type="entry name" value="Bact_TGase-like"/>
</dbReference>
<organism evidence="3 4">
    <name type="scientific">Pelomonas nitida</name>
    <dbReference type="NCBI Taxonomy" id="3299027"/>
    <lineage>
        <taxon>Bacteria</taxon>
        <taxon>Pseudomonadati</taxon>
        <taxon>Pseudomonadota</taxon>
        <taxon>Betaproteobacteria</taxon>
        <taxon>Burkholderiales</taxon>
        <taxon>Sphaerotilaceae</taxon>
        <taxon>Roseateles</taxon>
    </lineage>
</organism>
<dbReference type="PANTHER" id="PTHR42736:SF1">
    <property type="entry name" value="PROTEIN-GLUTAMINE GAMMA-GLUTAMYLTRANSFERASE"/>
    <property type="match status" value="1"/>
</dbReference>
<keyword evidence="1" id="KW-1133">Transmembrane helix</keyword>
<sequence>MIKTWWSRLPRDTRDSFFLLAVITAVMAPHAGHLPVWASALTGLMLLWRAQIAWRQRPLPSRWWLVAIVALYATLTWLTFRTLIGREAGITLLTVLMALKTLELRARRDAFVVFFLGFFLVLTQFLYSQSLLTAIGALVSLWGLLAAVVLAQMPSTELQGVPSIGIAARRAAGTTALGLPVMILLFVLFPRIAPLWGVPTEAIGKTGLSNQLEFGAMNEIANDDSIAMRLKFDGAAPPPDQRYFRGPVLTRFDGKTWRAPDPRASQSWLRGRDELETPGPAFHYQLTLEPLRIAVLPLLEMSPGAPGTALPLPDLTLTRGPELQWLSPRPITERLRLQATAHASWRASPHMNRLQKATNLELPPGGNPRAVAWAQALAREPRFAELDAGARAQALAAALLNHVRNNDYTYTLSPGRYGETTPHVIDEFWLDRRLGFCEHFASAFVVLMRAMGVPARIVTGFQGWDAEPQDGFFVVRNANAHAWAEYWVDGQGWVRSDPTAAVAPTRVIQGLALQPQPGTYNVLGQLNPTLWRAMRNGWETVNNRWQQLVLNYSRQNQFDLLKTMGFERPDWTSLGQAIAAVILALALAAAAWIRWSSRPHDAWSRLRARITARLARAGVTVSPHESPAAWARALRERHGQPAEPAAQWLESLERARYAPEATAPAWADFRAATRMLTP</sequence>
<evidence type="ECO:0000313" key="4">
    <source>
        <dbReference type="Proteomes" id="UP001606305"/>
    </source>
</evidence>
<dbReference type="Pfam" id="PF11992">
    <property type="entry name" value="TgpA_N"/>
    <property type="match status" value="1"/>
</dbReference>
<name>A0ABW7G9N6_9BURK</name>
<dbReference type="Gene3D" id="3.10.620.30">
    <property type="match status" value="1"/>
</dbReference>
<feature type="transmembrane region" description="Helical" evidence="1">
    <location>
        <begin position="110"/>
        <end position="127"/>
    </location>
</feature>
<dbReference type="Proteomes" id="UP001606305">
    <property type="component" value="Unassembled WGS sequence"/>
</dbReference>
<keyword evidence="4" id="KW-1185">Reference proteome</keyword>
<proteinExistence type="predicted"/>
<dbReference type="PANTHER" id="PTHR42736">
    <property type="entry name" value="PROTEIN-GLUTAMINE GAMMA-GLUTAMYLTRANSFERASE"/>
    <property type="match status" value="1"/>
</dbReference>
<comment type="caution">
    <text evidence="3">The sequence shown here is derived from an EMBL/GenBank/DDBJ whole genome shotgun (WGS) entry which is preliminary data.</text>
</comment>
<protein>
    <submittedName>
        <fullName evidence="3">DUF3488 and DUF4129 domain-containing transglutaminase family protein</fullName>
    </submittedName>
</protein>
<keyword evidence="1" id="KW-0812">Transmembrane</keyword>
<evidence type="ECO:0000259" key="2">
    <source>
        <dbReference type="SMART" id="SM00460"/>
    </source>
</evidence>
<feature type="transmembrane region" description="Helical" evidence="1">
    <location>
        <begin position="171"/>
        <end position="189"/>
    </location>
</feature>
<dbReference type="InterPro" id="IPR038765">
    <property type="entry name" value="Papain-like_cys_pep_sf"/>
</dbReference>
<dbReference type="Pfam" id="PF01841">
    <property type="entry name" value="Transglut_core"/>
    <property type="match status" value="1"/>
</dbReference>
<reference evidence="3 4" key="1">
    <citation type="submission" date="2024-09" db="EMBL/GenBank/DDBJ databases">
        <title>Novel species of the genus Pelomonas and Roseateles isolated from streams.</title>
        <authorList>
            <person name="Lu H."/>
        </authorList>
    </citation>
    <scope>NUCLEOTIDE SEQUENCE [LARGE SCALE GENOMIC DNA]</scope>
    <source>
        <strain evidence="3 4">BYS96W</strain>
    </source>
</reference>
<dbReference type="InterPro" id="IPR002931">
    <property type="entry name" value="Transglutaminase-like"/>
</dbReference>
<keyword evidence="1" id="KW-0472">Membrane</keyword>
<feature type="domain" description="Transglutaminase-like" evidence="2">
    <location>
        <begin position="429"/>
        <end position="500"/>
    </location>
</feature>
<feature type="transmembrane region" description="Helical" evidence="1">
    <location>
        <begin position="574"/>
        <end position="595"/>
    </location>
</feature>
<dbReference type="EMBL" id="JBIGIA010000014">
    <property type="protein sequence ID" value="MFG6458674.1"/>
    <property type="molecule type" value="Genomic_DNA"/>
</dbReference>